<evidence type="ECO:0000313" key="2">
    <source>
        <dbReference type="EMBL" id="CAD5924786.1"/>
    </source>
</evidence>
<dbReference type="PANTHER" id="PTHR33877:SF1">
    <property type="entry name" value="TYPE IV METHYL-DIRECTED RESTRICTION ENZYME ECOKMCRA"/>
    <property type="match status" value="1"/>
</dbReference>
<dbReference type="GO" id="GO:0008270">
    <property type="term" value="F:zinc ion binding"/>
    <property type="evidence" value="ECO:0007669"/>
    <property type="project" value="InterPro"/>
</dbReference>
<dbReference type="Pfam" id="PF01844">
    <property type="entry name" value="HNH"/>
    <property type="match status" value="1"/>
</dbReference>
<sequence length="141" mass="16178">MTDNKLTSQLKQEVRLRAKSCCEYCHSQEKFATHSFSVEHIQPLSKGGDSNLDNLALSCQGCNNYKYNKTEGKDPITQSMVSLYHPRQQNWQEHLSWNQDYTLIIGLTPIGRATVEVLRLNREGLVNLRCILYIMGEHPPL</sequence>
<dbReference type="RefSeq" id="WP_026787273.1">
    <property type="nucleotide sequence ID" value="NZ_CAJCFV010000089.1"/>
</dbReference>
<reference evidence="3" key="1">
    <citation type="submission" date="2015-09" db="EMBL/GenBank/DDBJ databases">
        <authorList>
            <person name="Jackson K.R."/>
            <person name="Lunt B.L."/>
            <person name="Fisher J.N.B."/>
            <person name="Gardner A.V."/>
            <person name="Bailey M.E."/>
            <person name="Deus L.M."/>
            <person name="Earl A.S."/>
            <person name="Gibby P.D."/>
            <person name="Hartmann K.A."/>
            <person name="Liu J.E."/>
            <person name="Manci A.M."/>
            <person name="Nielsen D.A."/>
            <person name="Solomon M.B."/>
            <person name="Breakwell D.P."/>
            <person name="Burnett S.H."/>
            <person name="Grose J.H."/>
        </authorList>
    </citation>
    <scope>NUCLEOTIDE SEQUENCE</scope>
    <source>
        <strain evidence="3">7805</strain>
    </source>
</reference>
<dbReference type="PANTHER" id="PTHR33877">
    <property type="entry name" value="SLL1193 PROTEIN"/>
    <property type="match status" value="1"/>
</dbReference>
<reference evidence="2" key="2">
    <citation type="submission" date="2020-09" db="EMBL/GenBank/DDBJ databases">
        <authorList>
            <person name="Blom J."/>
        </authorList>
    </citation>
    <scope>NUCLEOTIDE SEQUENCE</scope>
    <source>
        <strain evidence="2">No.66</strain>
    </source>
</reference>
<dbReference type="GO" id="GO:0003676">
    <property type="term" value="F:nucleic acid binding"/>
    <property type="evidence" value="ECO:0007669"/>
    <property type="project" value="InterPro"/>
</dbReference>
<dbReference type="GO" id="GO:0004519">
    <property type="term" value="F:endonuclease activity"/>
    <property type="evidence" value="ECO:0007669"/>
    <property type="project" value="UniProtKB-KW"/>
</dbReference>
<keyword evidence="3" id="KW-0540">Nuclease</keyword>
<dbReference type="SMART" id="SM00507">
    <property type="entry name" value="HNHc"/>
    <property type="match status" value="1"/>
</dbReference>
<keyword evidence="3" id="KW-0378">Hydrolase</keyword>
<protein>
    <submittedName>
        <fullName evidence="3">HNH endonuclease</fullName>
    </submittedName>
</protein>
<evidence type="ECO:0000313" key="3">
    <source>
        <dbReference type="EMBL" id="CUM60214.1"/>
    </source>
</evidence>
<dbReference type="CDD" id="cd00085">
    <property type="entry name" value="HNHc"/>
    <property type="match status" value="1"/>
</dbReference>
<dbReference type="InterPro" id="IPR052892">
    <property type="entry name" value="NA-targeting_endonuclease"/>
</dbReference>
<dbReference type="InterPro" id="IPR003615">
    <property type="entry name" value="HNH_nuc"/>
</dbReference>
<dbReference type="EMBL" id="LO018304">
    <property type="protein sequence ID" value="CUM60214.1"/>
    <property type="molecule type" value="Genomic_DNA"/>
</dbReference>
<organism evidence="3">
    <name type="scientific">Planktothrix agardhii</name>
    <name type="common">Oscillatoria agardhii</name>
    <dbReference type="NCBI Taxonomy" id="1160"/>
    <lineage>
        <taxon>Bacteria</taxon>
        <taxon>Bacillati</taxon>
        <taxon>Cyanobacteriota</taxon>
        <taxon>Cyanophyceae</taxon>
        <taxon>Oscillatoriophycideae</taxon>
        <taxon>Oscillatoriales</taxon>
        <taxon>Microcoleaceae</taxon>
        <taxon>Planktothrix</taxon>
    </lineage>
</organism>
<dbReference type="Gene3D" id="1.10.30.50">
    <property type="match status" value="1"/>
</dbReference>
<dbReference type="EMBL" id="LR882963">
    <property type="protein sequence ID" value="CAD5924786.1"/>
    <property type="molecule type" value="Genomic_DNA"/>
</dbReference>
<proteinExistence type="predicted"/>
<name>A0A1J1JFI1_PLAAG</name>
<keyword evidence="3" id="KW-0255">Endonuclease</keyword>
<accession>A0A1J1JFI1</accession>
<gene>
    <name evidence="2" type="ORF">PANO66_00931</name>
    <name evidence="3" type="ORF">PLAM_2248</name>
</gene>
<dbReference type="Proteomes" id="UP001153761">
    <property type="component" value="Chromosome"/>
</dbReference>
<dbReference type="AlphaFoldDB" id="A0A1J1JFI1"/>
<dbReference type="InterPro" id="IPR002711">
    <property type="entry name" value="HNH"/>
</dbReference>
<evidence type="ECO:0000259" key="1">
    <source>
        <dbReference type="SMART" id="SM00507"/>
    </source>
</evidence>
<feature type="domain" description="HNH nuclease" evidence="1">
    <location>
        <begin position="9"/>
        <end position="64"/>
    </location>
</feature>